<dbReference type="Pfam" id="PF01744">
    <property type="entry name" value="GLTT"/>
    <property type="match status" value="1"/>
</dbReference>
<comment type="caution">
    <text evidence="2">The sequence shown here is derived from an EMBL/GenBank/DDBJ whole genome shotgun (WGS) entry which is preliminary data.</text>
</comment>
<accession>A0A370HJJ2</accession>
<evidence type="ECO:0000256" key="1">
    <source>
        <dbReference type="SAM" id="SignalP"/>
    </source>
</evidence>
<dbReference type="RefSeq" id="WP_210210221.1">
    <property type="nucleotide sequence ID" value="NZ_QQBB01000005.1"/>
</dbReference>
<evidence type="ECO:0000313" key="2">
    <source>
        <dbReference type="EMBL" id="RDI58766.1"/>
    </source>
</evidence>
<keyword evidence="3" id="KW-1185">Reference proteome</keyword>
<evidence type="ECO:0000313" key="3">
    <source>
        <dbReference type="Proteomes" id="UP000254925"/>
    </source>
</evidence>
<sequence length="100" mass="10007">MKVRIHTAVLATAIGLFSLSPASAFWDESRPPPNGLNGLSTNGLSANGLSANGLSANGLSTNGLGTNGLSANGRSETGYSVGDATIRAVVLTDGARAELH</sequence>
<feature type="signal peptide" evidence="1">
    <location>
        <begin position="1"/>
        <end position="24"/>
    </location>
</feature>
<keyword evidence="1" id="KW-0732">Signal</keyword>
<dbReference type="InterPro" id="IPR008164">
    <property type="entry name" value="XGLTT_rpt"/>
</dbReference>
<dbReference type="AlphaFoldDB" id="A0A370HJJ2"/>
<dbReference type="EMBL" id="QQBB01000005">
    <property type="protein sequence ID" value="RDI58766.1"/>
    <property type="molecule type" value="Genomic_DNA"/>
</dbReference>
<reference evidence="2 3" key="1">
    <citation type="submission" date="2018-07" db="EMBL/GenBank/DDBJ databases">
        <title>Genomic Encyclopedia of Type Strains, Phase IV (KMG-IV): sequencing the most valuable type-strain genomes for metagenomic binning, comparative biology and taxonomic classification.</title>
        <authorList>
            <person name="Goeker M."/>
        </authorList>
    </citation>
    <scope>NUCLEOTIDE SEQUENCE [LARGE SCALE GENOMIC DNA]</scope>
    <source>
        <strain evidence="2 3">DSM 14364</strain>
    </source>
</reference>
<organism evidence="2 3">
    <name type="scientific">Microvirga subterranea</name>
    <dbReference type="NCBI Taxonomy" id="186651"/>
    <lineage>
        <taxon>Bacteria</taxon>
        <taxon>Pseudomonadati</taxon>
        <taxon>Pseudomonadota</taxon>
        <taxon>Alphaproteobacteria</taxon>
        <taxon>Hyphomicrobiales</taxon>
        <taxon>Methylobacteriaceae</taxon>
        <taxon>Microvirga</taxon>
    </lineage>
</organism>
<gene>
    <name evidence="2" type="ORF">DES45_105289</name>
</gene>
<feature type="chain" id="PRO_5016638683" evidence="1">
    <location>
        <begin position="25"/>
        <end position="100"/>
    </location>
</feature>
<protein>
    <submittedName>
        <fullName evidence="2">GLTT repeat-containing protein</fullName>
    </submittedName>
</protein>
<name>A0A370HJJ2_9HYPH</name>
<dbReference type="Proteomes" id="UP000254925">
    <property type="component" value="Unassembled WGS sequence"/>
</dbReference>
<proteinExistence type="predicted"/>